<dbReference type="InterPro" id="IPR014001">
    <property type="entry name" value="Helicase_ATP-bd"/>
</dbReference>
<dbReference type="InterPro" id="IPR044574">
    <property type="entry name" value="ARIP4-like"/>
</dbReference>
<dbReference type="Gene3D" id="3.40.50.10810">
    <property type="entry name" value="Tandem AAA-ATPase domain"/>
    <property type="match status" value="1"/>
</dbReference>
<keyword evidence="10" id="KW-1185">Reference proteome</keyword>
<evidence type="ECO:0000256" key="4">
    <source>
        <dbReference type="ARBA" id="ARBA00022806"/>
    </source>
</evidence>
<dbReference type="InterPro" id="IPR000330">
    <property type="entry name" value="SNF2_N"/>
</dbReference>
<feature type="non-terminal residue" evidence="9">
    <location>
        <position position="1"/>
    </location>
</feature>
<evidence type="ECO:0000256" key="5">
    <source>
        <dbReference type="ARBA" id="ARBA00022840"/>
    </source>
</evidence>
<reference evidence="9 10" key="1">
    <citation type="submission" date="2013-05" db="EMBL/GenBank/DDBJ databases">
        <title>Draft genome of the parasitic nematode Anyclostoma ceylanicum.</title>
        <authorList>
            <person name="Mitreva M."/>
        </authorList>
    </citation>
    <scope>NUCLEOTIDE SEQUENCE [LARGE SCALE GENOMIC DNA]</scope>
</reference>
<evidence type="ECO:0000256" key="6">
    <source>
        <dbReference type="ARBA" id="ARBA00023125"/>
    </source>
</evidence>
<evidence type="ECO:0000313" key="10">
    <source>
        <dbReference type="Proteomes" id="UP000054495"/>
    </source>
</evidence>
<feature type="domain" description="Helicase ATP-binding" evidence="8">
    <location>
        <begin position="1"/>
        <end position="56"/>
    </location>
</feature>
<keyword evidence="5" id="KW-0067">ATP-binding</keyword>
<dbReference type="Proteomes" id="UP000054495">
    <property type="component" value="Unassembled WGS sequence"/>
</dbReference>
<comment type="similarity">
    <text evidence="2">Belongs to the SNF2/RAD54 helicase family.</text>
</comment>
<evidence type="ECO:0000256" key="3">
    <source>
        <dbReference type="ARBA" id="ARBA00022741"/>
    </source>
</evidence>
<dbReference type="GO" id="GO:0005524">
    <property type="term" value="F:ATP binding"/>
    <property type="evidence" value="ECO:0007669"/>
    <property type="project" value="UniProtKB-KW"/>
</dbReference>
<dbReference type="InterPro" id="IPR027417">
    <property type="entry name" value="P-loop_NTPase"/>
</dbReference>
<accession>A0A0D6L872</accession>
<keyword evidence="4" id="KW-0347">Helicase</keyword>
<dbReference type="EMBL" id="KE127088">
    <property type="protein sequence ID" value="EPB65786.1"/>
    <property type="molecule type" value="Genomic_DNA"/>
</dbReference>
<sequence>PDLVVCDEAHKLKNDDSALSKTMVKIKTKRRICLTGTPLQNNLMECNGRVKDATPLEVKFMKRRCHVLFEHLKKCVDVG</sequence>
<dbReference type="GO" id="GO:0004386">
    <property type="term" value="F:helicase activity"/>
    <property type="evidence" value="ECO:0007669"/>
    <property type="project" value="UniProtKB-KW"/>
</dbReference>
<name>A0A0D6L872_9BILA</name>
<evidence type="ECO:0000256" key="7">
    <source>
        <dbReference type="ARBA" id="ARBA00023242"/>
    </source>
</evidence>
<dbReference type="GO" id="GO:0003677">
    <property type="term" value="F:DNA binding"/>
    <property type="evidence" value="ECO:0007669"/>
    <property type="project" value="UniProtKB-KW"/>
</dbReference>
<keyword evidence="4" id="KW-0378">Hydrolase</keyword>
<organism evidence="9 10">
    <name type="scientific">Ancylostoma ceylanicum</name>
    <dbReference type="NCBI Taxonomy" id="53326"/>
    <lineage>
        <taxon>Eukaryota</taxon>
        <taxon>Metazoa</taxon>
        <taxon>Ecdysozoa</taxon>
        <taxon>Nematoda</taxon>
        <taxon>Chromadorea</taxon>
        <taxon>Rhabditida</taxon>
        <taxon>Rhabditina</taxon>
        <taxon>Rhabditomorpha</taxon>
        <taxon>Strongyloidea</taxon>
        <taxon>Ancylostomatidae</taxon>
        <taxon>Ancylostomatinae</taxon>
        <taxon>Ancylostoma</taxon>
    </lineage>
</organism>
<keyword evidence="7" id="KW-0539">Nucleus</keyword>
<dbReference type="PROSITE" id="PS51192">
    <property type="entry name" value="HELICASE_ATP_BIND_1"/>
    <property type="match status" value="1"/>
</dbReference>
<proteinExistence type="inferred from homology"/>
<dbReference type="PANTHER" id="PTHR45797:SF3">
    <property type="entry name" value="TRANSCRIPTIONAL REGULATOR ATRX HOMOLOG"/>
    <property type="match status" value="1"/>
</dbReference>
<dbReference type="PANTHER" id="PTHR45797">
    <property type="entry name" value="RAD54-LIKE"/>
    <property type="match status" value="1"/>
</dbReference>
<evidence type="ECO:0000256" key="2">
    <source>
        <dbReference type="ARBA" id="ARBA00007025"/>
    </source>
</evidence>
<keyword evidence="6" id="KW-0238">DNA-binding</keyword>
<dbReference type="GO" id="GO:0005634">
    <property type="term" value="C:nucleus"/>
    <property type="evidence" value="ECO:0007669"/>
    <property type="project" value="UniProtKB-SubCell"/>
</dbReference>
<gene>
    <name evidence="9" type="ORF">ANCCEY_15141</name>
</gene>
<evidence type="ECO:0000256" key="1">
    <source>
        <dbReference type="ARBA" id="ARBA00004123"/>
    </source>
</evidence>
<comment type="subcellular location">
    <subcellularLocation>
        <location evidence="1">Nucleus</location>
    </subcellularLocation>
</comment>
<evidence type="ECO:0000313" key="9">
    <source>
        <dbReference type="EMBL" id="EPB65786.1"/>
    </source>
</evidence>
<evidence type="ECO:0000259" key="8">
    <source>
        <dbReference type="PROSITE" id="PS51192"/>
    </source>
</evidence>
<dbReference type="SUPFAM" id="SSF52540">
    <property type="entry name" value="P-loop containing nucleoside triphosphate hydrolases"/>
    <property type="match status" value="1"/>
</dbReference>
<dbReference type="GO" id="GO:0016887">
    <property type="term" value="F:ATP hydrolysis activity"/>
    <property type="evidence" value="ECO:0007669"/>
    <property type="project" value="InterPro"/>
</dbReference>
<protein>
    <recommendedName>
        <fullName evidence="8">Helicase ATP-binding domain-containing protein</fullName>
    </recommendedName>
</protein>
<dbReference type="Pfam" id="PF00176">
    <property type="entry name" value="SNF2-rel_dom"/>
    <property type="match status" value="1"/>
</dbReference>
<dbReference type="AlphaFoldDB" id="A0A0D6L872"/>
<dbReference type="InterPro" id="IPR038718">
    <property type="entry name" value="SNF2-like_sf"/>
</dbReference>
<keyword evidence="3" id="KW-0547">Nucleotide-binding</keyword>